<evidence type="ECO:0000256" key="2">
    <source>
        <dbReference type="SAM" id="MobiDB-lite"/>
    </source>
</evidence>
<dbReference type="AlphaFoldDB" id="A0A7C4D3A4"/>
<sequence>MQVIDMAKRRSKWRRTWQVVKKMMQEARKVKAYESLKQCPVCGNPHSLSISIKTDKSSEKRSAEVVCSVCGFEHRFDEIPSIADEFWVYSKVLDIVHSETVEKKKEEVVETVSSEVAGQDVEGAKATSYEEEPEISIDIEDEPQ</sequence>
<protein>
    <recommendedName>
        <fullName evidence="4">Transcription elongation factor</fullName>
    </recommendedName>
</protein>
<accession>A0A7C4D3A4</accession>
<dbReference type="SUPFAM" id="SSF57783">
    <property type="entry name" value="Zinc beta-ribbon"/>
    <property type="match status" value="1"/>
</dbReference>
<evidence type="ECO:0008006" key="4">
    <source>
        <dbReference type="Google" id="ProtNLM"/>
    </source>
</evidence>
<comment type="caution">
    <text evidence="3">The sequence shown here is derived from an EMBL/GenBank/DDBJ whole genome shotgun (WGS) entry which is preliminary data.</text>
</comment>
<dbReference type="InterPro" id="IPR038567">
    <property type="entry name" value="T_Elf1_sf"/>
</dbReference>
<evidence type="ECO:0000256" key="1">
    <source>
        <dbReference type="ARBA" id="ARBA00022833"/>
    </source>
</evidence>
<organism evidence="3">
    <name type="scientific">Ignisphaera aggregans</name>
    <dbReference type="NCBI Taxonomy" id="334771"/>
    <lineage>
        <taxon>Archaea</taxon>
        <taxon>Thermoproteota</taxon>
        <taxon>Thermoprotei</taxon>
        <taxon>Desulfurococcales</taxon>
        <taxon>Desulfurococcaceae</taxon>
        <taxon>Ignisphaera</taxon>
    </lineage>
</organism>
<proteinExistence type="predicted"/>
<feature type="compositionally biased region" description="Acidic residues" evidence="2">
    <location>
        <begin position="129"/>
        <end position="144"/>
    </location>
</feature>
<dbReference type="EMBL" id="DTCA01000098">
    <property type="protein sequence ID" value="HGM07379.1"/>
    <property type="molecule type" value="Genomic_DNA"/>
</dbReference>
<keyword evidence="1" id="KW-0862">Zinc</keyword>
<evidence type="ECO:0000313" key="3">
    <source>
        <dbReference type="EMBL" id="HGM07379.1"/>
    </source>
</evidence>
<feature type="region of interest" description="Disordered" evidence="2">
    <location>
        <begin position="111"/>
        <end position="144"/>
    </location>
</feature>
<dbReference type="Pfam" id="PF05129">
    <property type="entry name" value="Zn_ribbon_Elf1"/>
    <property type="match status" value="1"/>
</dbReference>
<gene>
    <name evidence="3" type="ORF">ENU31_03095</name>
</gene>
<name>A0A7C4D3A4_9CREN</name>
<dbReference type="InterPro" id="IPR007808">
    <property type="entry name" value="Elf1"/>
</dbReference>
<dbReference type="Gene3D" id="2.20.25.190">
    <property type="match status" value="1"/>
</dbReference>
<reference evidence="3" key="1">
    <citation type="journal article" date="2020" name="mSystems">
        <title>Genome- and Community-Level Interaction Insights into Carbon Utilization and Element Cycling Functions of Hydrothermarchaeota in Hydrothermal Sediment.</title>
        <authorList>
            <person name="Zhou Z."/>
            <person name="Liu Y."/>
            <person name="Xu W."/>
            <person name="Pan J."/>
            <person name="Luo Z.H."/>
            <person name="Li M."/>
        </authorList>
    </citation>
    <scope>NUCLEOTIDE SEQUENCE [LARGE SCALE GENOMIC DNA]</scope>
    <source>
        <strain evidence="3">SpSt-658</strain>
    </source>
</reference>